<evidence type="ECO:0000256" key="4">
    <source>
        <dbReference type="ARBA" id="ARBA00022833"/>
    </source>
</evidence>
<name>A0A1M4SGL6_9GAMM</name>
<evidence type="ECO:0000256" key="1">
    <source>
        <dbReference type="ARBA" id="ARBA00001947"/>
    </source>
</evidence>
<sequence length="349" mass="37912">MGKATLTIGGVEIPLGGTARIKLPMVKLYTDTNMSMPVFVKRGKRSGPTLFISAAIHGDELNGIEIISRIIQSKYLESLKGTLIAVPIVNGYGVLSQSRYLPDRRDLNRSFPGSQRGSLAGRVADRFLSEIVSKANYGIDLHTGSLHRTNLPQVRANLDDPETLAIARAFGVPVLMNSNLRDGSLRECANDVGAKVILYEAGEALRFDELSIRAGVKGIVGVMRHLGMLPKSRSKKSLSEPRIARSSSWIRATDSGFTTHIKELGDLVETGDVLAEIKDPYGDILDKVLCKNGGIIIGKQNIPLVQEGDAMYHIAHFSSPDEVAGHVESMQDELMDSEASLNLIDYKSS</sequence>
<evidence type="ECO:0000313" key="7">
    <source>
        <dbReference type="Proteomes" id="UP000184517"/>
    </source>
</evidence>
<comment type="cofactor">
    <cofactor evidence="1">
        <name>Zn(2+)</name>
        <dbReference type="ChEBI" id="CHEBI:29105"/>
    </cofactor>
</comment>
<dbReference type="PIRSF" id="PIRSF039012">
    <property type="entry name" value="ASP"/>
    <property type="match status" value="1"/>
</dbReference>
<dbReference type="STRING" id="1122206.SAMN02745753_00030"/>
<dbReference type="InterPro" id="IPR053138">
    <property type="entry name" value="N-alpha-Ac-DABA_deacetylase"/>
</dbReference>
<keyword evidence="2" id="KW-0479">Metal-binding</keyword>
<protein>
    <recommendedName>
        <fullName evidence="5">Succinylglutamate desuccinylase/Aspartoacylase catalytic domain-containing protein</fullName>
    </recommendedName>
</protein>
<dbReference type="PANTHER" id="PTHR37326:SF2">
    <property type="entry name" value="SUCCINYLGLUTAMATE DESUCCINYLASE_ASPARTOACYLASE FAMILY PROTEIN"/>
    <property type="match status" value="1"/>
</dbReference>
<dbReference type="Pfam" id="PF24827">
    <property type="entry name" value="AstE_AspA_cat"/>
    <property type="match status" value="1"/>
</dbReference>
<keyword evidence="4" id="KW-0862">Zinc</keyword>
<dbReference type="Gene3D" id="3.40.630.10">
    <property type="entry name" value="Zn peptidases"/>
    <property type="match status" value="1"/>
</dbReference>
<dbReference type="SUPFAM" id="SSF53187">
    <property type="entry name" value="Zn-dependent exopeptidases"/>
    <property type="match status" value="1"/>
</dbReference>
<feature type="domain" description="Succinylglutamate desuccinylase/Aspartoacylase catalytic" evidence="5">
    <location>
        <begin position="47"/>
        <end position="226"/>
    </location>
</feature>
<dbReference type="AlphaFoldDB" id="A0A1M4SGL6"/>
<organism evidence="6 7">
    <name type="scientific">Marinomonas polaris DSM 16579</name>
    <dbReference type="NCBI Taxonomy" id="1122206"/>
    <lineage>
        <taxon>Bacteria</taxon>
        <taxon>Pseudomonadati</taxon>
        <taxon>Pseudomonadota</taxon>
        <taxon>Gammaproteobacteria</taxon>
        <taxon>Oceanospirillales</taxon>
        <taxon>Oceanospirillaceae</taxon>
        <taxon>Marinomonas</taxon>
    </lineage>
</organism>
<gene>
    <name evidence="6" type="ORF">SAMN02745753_00030</name>
</gene>
<dbReference type="InterPro" id="IPR043795">
    <property type="entry name" value="N-alpha-Ac-DABA-like"/>
</dbReference>
<evidence type="ECO:0000256" key="3">
    <source>
        <dbReference type="ARBA" id="ARBA00022801"/>
    </source>
</evidence>
<keyword evidence="3" id="KW-0378">Hydrolase</keyword>
<evidence type="ECO:0000256" key="2">
    <source>
        <dbReference type="ARBA" id="ARBA00022723"/>
    </source>
</evidence>
<evidence type="ECO:0000313" key="6">
    <source>
        <dbReference type="EMBL" id="SHE31340.1"/>
    </source>
</evidence>
<dbReference type="GO" id="GO:0016788">
    <property type="term" value="F:hydrolase activity, acting on ester bonds"/>
    <property type="evidence" value="ECO:0007669"/>
    <property type="project" value="InterPro"/>
</dbReference>
<dbReference type="CDD" id="cd06251">
    <property type="entry name" value="M14_ASTE_ASPA-like"/>
    <property type="match status" value="1"/>
</dbReference>
<proteinExistence type="predicted"/>
<dbReference type="InterPro" id="IPR055438">
    <property type="entry name" value="AstE_AspA_cat"/>
</dbReference>
<dbReference type="OrthoDB" id="9782876at2"/>
<keyword evidence="7" id="KW-1185">Reference proteome</keyword>
<reference evidence="7" key="1">
    <citation type="submission" date="2016-11" db="EMBL/GenBank/DDBJ databases">
        <authorList>
            <person name="Varghese N."/>
            <person name="Submissions S."/>
        </authorList>
    </citation>
    <scope>NUCLEOTIDE SEQUENCE [LARGE SCALE GENOMIC DNA]</scope>
    <source>
        <strain evidence="7">DSM 16579</strain>
    </source>
</reference>
<dbReference type="RefSeq" id="WP_072837716.1">
    <property type="nucleotide sequence ID" value="NZ_FQVF01000002.1"/>
</dbReference>
<dbReference type="Proteomes" id="UP000184517">
    <property type="component" value="Unassembled WGS sequence"/>
</dbReference>
<dbReference type="PANTHER" id="PTHR37326">
    <property type="entry name" value="BLL3975 PROTEIN"/>
    <property type="match status" value="1"/>
</dbReference>
<dbReference type="GO" id="GO:0046872">
    <property type="term" value="F:metal ion binding"/>
    <property type="evidence" value="ECO:0007669"/>
    <property type="project" value="UniProtKB-KW"/>
</dbReference>
<evidence type="ECO:0000259" key="5">
    <source>
        <dbReference type="Pfam" id="PF24827"/>
    </source>
</evidence>
<accession>A0A1M4SGL6</accession>
<dbReference type="EMBL" id="FQVF01000002">
    <property type="protein sequence ID" value="SHE31340.1"/>
    <property type="molecule type" value="Genomic_DNA"/>
</dbReference>
<dbReference type="GO" id="GO:0016811">
    <property type="term" value="F:hydrolase activity, acting on carbon-nitrogen (but not peptide) bonds, in linear amides"/>
    <property type="evidence" value="ECO:0007669"/>
    <property type="project" value="InterPro"/>
</dbReference>